<name>A0ABV6Q249_9DEIN</name>
<feature type="region of interest" description="Disordered" evidence="1">
    <location>
        <begin position="1"/>
        <end position="34"/>
    </location>
</feature>
<evidence type="ECO:0000313" key="3">
    <source>
        <dbReference type="Proteomes" id="UP001589830"/>
    </source>
</evidence>
<sequence length="48" mass="5716">MRQRTKNPRRESQKAWALGSPPERLPPEDPRRPIAQARVARLRREWGL</sequence>
<dbReference type="Proteomes" id="UP001589830">
    <property type="component" value="Unassembled WGS sequence"/>
</dbReference>
<keyword evidence="3" id="KW-1185">Reference proteome</keyword>
<evidence type="ECO:0000313" key="2">
    <source>
        <dbReference type="EMBL" id="MFC0596200.1"/>
    </source>
</evidence>
<gene>
    <name evidence="2" type="ORF">ACFFFP_08500</name>
</gene>
<evidence type="ECO:0000256" key="1">
    <source>
        <dbReference type="SAM" id="MobiDB-lite"/>
    </source>
</evidence>
<accession>A0ABV6Q249</accession>
<protein>
    <submittedName>
        <fullName evidence="2">Uncharacterized protein</fullName>
    </submittedName>
</protein>
<dbReference type="RefSeq" id="WP_188847722.1">
    <property type="nucleotide sequence ID" value="NZ_BMPJ01000019.1"/>
</dbReference>
<proteinExistence type="predicted"/>
<comment type="caution">
    <text evidence="2">The sequence shown here is derived from an EMBL/GenBank/DDBJ whole genome shotgun (WGS) entry which is preliminary data.</text>
</comment>
<reference evidence="2 3" key="1">
    <citation type="submission" date="2024-09" db="EMBL/GenBank/DDBJ databases">
        <authorList>
            <person name="Sun Q."/>
            <person name="Mori K."/>
        </authorList>
    </citation>
    <scope>NUCLEOTIDE SEQUENCE [LARGE SCALE GENOMIC DNA]</scope>
    <source>
        <strain evidence="2 3">NCAIM B.02340</strain>
    </source>
</reference>
<dbReference type="EMBL" id="JBHLTW010000037">
    <property type="protein sequence ID" value="MFC0596200.1"/>
    <property type="molecule type" value="Genomic_DNA"/>
</dbReference>
<organism evidence="2 3">
    <name type="scientific">Thermus composti</name>
    <dbReference type="NCBI Taxonomy" id="532059"/>
    <lineage>
        <taxon>Bacteria</taxon>
        <taxon>Thermotogati</taxon>
        <taxon>Deinococcota</taxon>
        <taxon>Deinococci</taxon>
        <taxon>Thermales</taxon>
        <taxon>Thermaceae</taxon>
        <taxon>Thermus</taxon>
    </lineage>
</organism>